<sequence length="70" mass="8329">MEEVIQGSDILKSREHGRFTTHCFRRRGAQYRFMWAPRKWSLEAVKWWGGWSSSEHVSVSFQHVNEGFSN</sequence>
<dbReference type="OrthoDB" id="164951at2759"/>
<protein>
    <submittedName>
        <fullName evidence="1">Uncharacterized protein</fullName>
    </submittedName>
</protein>
<dbReference type="InterPro" id="IPR013762">
    <property type="entry name" value="Integrase-like_cat_sf"/>
</dbReference>
<dbReference type="GO" id="GO:0015074">
    <property type="term" value="P:DNA integration"/>
    <property type="evidence" value="ECO:0007669"/>
    <property type="project" value="InterPro"/>
</dbReference>
<evidence type="ECO:0000313" key="2">
    <source>
        <dbReference type="Proteomes" id="UP000076532"/>
    </source>
</evidence>
<dbReference type="EMBL" id="KV417487">
    <property type="protein sequence ID" value="KZP32084.1"/>
    <property type="molecule type" value="Genomic_DNA"/>
</dbReference>
<keyword evidence="2" id="KW-1185">Reference proteome</keyword>
<dbReference type="GO" id="GO:0006310">
    <property type="term" value="P:DNA recombination"/>
    <property type="evidence" value="ECO:0007669"/>
    <property type="project" value="InterPro"/>
</dbReference>
<dbReference type="AlphaFoldDB" id="A0A166UVS4"/>
<evidence type="ECO:0000313" key="1">
    <source>
        <dbReference type="EMBL" id="KZP32084.1"/>
    </source>
</evidence>
<dbReference type="Proteomes" id="UP000076532">
    <property type="component" value="Unassembled WGS sequence"/>
</dbReference>
<dbReference type="STRING" id="436010.A0A166UVS4"/>
<accession>A0A166UVS4</accession>
<dbReference type="GO" id="GO:0003677">
    <property type="term" value="F:DNA binding"/>
    <property type="evidence" value="ECO:0007669"/>
    <property type="project" value="InterPro"/>
</dbReference>
<reference evidence="1 2" key="1">
    <citation type="journal article" date="2016" name="Mol. Biol. Evol.">
        <title>Comparative Genomics of Early-Diverging Mushroom-Forming Fungi Provides Insights into the Origins of Lignocellulose Decay Capabilities.</title>
        <authorList>
            <person name="Nagy L.G."/>
            <person name="Riley R."/>
            <person name="Tritt A."/>
            <person name="Adam C."/>
            <person name="Daum C."/>
            <person name="Floudas D."/>
            <person name="Sun H."/>
            <person name="Yadav J.S."/>
            <person name="Pangilinan J."/>
            <person name="Larsson K.H."/>
            <person name="Matsuura K."/>
            <person name="Barry K."/>
            <person name="Labutti K."/>
            <person name="Kuo R."/>
            <person name="Ohm R.A."/>
            <person name="Bhattacharya S.S."/>
            <person name="Shirouzu T."/>
            <person name="Yoshinaga Y."/>
            <person name="Martin F.M."/>
            <person name="Grigoriev I.V."/>
            <person name="Hibbett D.S."/>
        </authorList>
    </citation>
    <scope>NUCLEOTIDE SEQUENCE [LARGE SCALE GENOMIC DNA]</scope>
    <source>
        <strain evidence="1 2">CBS 109695</strain>
    </source>
</reference>
<organism evidence="1 2">
    <name type="scientific">Athelia psychrophila</name>
    <dbReference type="NCBI Taxonomy" id="1759441"/>
    <lineage>
        <taxon>Eukaryota</taxon>
        <taxon>Fungi</taxon>
        <taxon>Dikarya</taxon>
        <taxon>Basidiomycota</taxon>
        <taxon>Agaricomycotina</taxon>
        <taxon>Agaricomycetes</taxon>
        <taxon>Agaricomycetidae</taxon>
        <taxon>Atheliales</taxon>
        <taxon>Atheliaceae</taxon>
        <taxon>Athelia</taxon>
    </lineage>
</organism>
<proteinExistence type="predicted"/>
<dbReference type="Gene3D" id="1.10.443.10">
    <property type="entry name" value="Intergrase catalytic core"/>
    <property type="match status" value="1"/>
</dbReference>
<gene>
    <name evidence="1" type="ORF">FIBSPDRAFT_723649</name>
</gene>
<name>A0A166UVS4_9AGAM</name>